<dbReference type="Pfam" id="PF03713">
    <property type="entry name" value="DUF305"/>
    <property type="match status" value="1"/>
</dbReference>
<dbReference type="InterPro" id="IPR005183">
    <property type="entry name" value="DUF305_CopM-like"/>
</dbReference>
<dbReference type="Gene3D" id="1.20.1260.10">
    <property type="match status" value="1"/>
</dbReference>
<reference evidence="4 5" key="1">
    <citation type="submission" date="2020-08" db="EMBL/GenBank/DDBJ databases">
        <title>Sequencing the genomes of 1000 actinobacteria strains.</title>
        <authorList>
            <person name="Klenk H.-P."/>
        </authorList>
    </citation>
    <scope>NUCLEOTIDE SEQUENCE [LARGE SCALE GENOMIC DNA]</scope>
    <source>
        <strain evidence="4 5">DSM 43768</strain>
    </source>
</reference>
<dbReference type="PANTHER" id="PTHR36933:SF1">
    <property type="entry name" value="SLL0788 PROTEIN"/>
    <property type="match status" value="1"/>
</dbReference>
<dbReference type="RefSeq" id="WP_185107892.1">
    <property type="nucleotide sequence ID" value="NZ_JACHMI010000001.1"/>
</dbReference>
<feature type="region of interest" description="Disordered" evidence="1">
    <location>
        <begin position="22"/>
        <end position="44"/>
    </location>
</feature>
<feature type="domain" description="DUF305" evidence="3">
    <location>
        <begin position="53"/>
        <end position="187"/>
    </location>
</feature>
<evidence type="ECO:0000256" key="1">
    <source>
        <dbReference type="SAM" id="MobiDB-lite"/>
    </source>
</evidence>
<feature type="compositionally biased region" description="Low complexity" evidence="1">
    <location>
        <begin position="22"/>
        <end position="32"/>
    </location>
</feature>
<dbReference type="EMBL" id="JACHMI010000001">
    <property type="protein sequence ID" value="MBB6553601.1"/>
    <property type="molecule type" value="Genomic_DNA"/>
</dbReference>
<evidence type="ECO:0000313" key="5">
    <source>
        <dbReference type="Proteomes" id="UP000565579"/>
    </source>
</evidence>
<sequence>MKRSVLAGIAAGSVLAATAASGTATASQQSAGPPGWGMMASTSSMPGANVSDEADYLTHMIAHHKEAVAAAKQLQRSGRAQMRTLGASIVTTQSAEIATMNRWLTTWYRGHSPQTGYRPMMRDLSKLSGDALDEAFLRDMIPHHMMAVMMSQQLLMHGDVQHPPVAAFAAKVRDAQHAEMVQMQQYLADWFGGEGMPCPMGR</sequence>
<organism evidence="4 5">
    <name type="scientific">Nonomuraea rubra</name>
    <dbReference type="NCBI Taxonomy" id="46180"/>
    <lineage>
        <taxon>Bacteria</taxon>
        <taxon>Bacillati</taxon>
        <taxon>Actinomycetota</taxon>
        <taxon>Actinomycetes</taxon>
        <taxon>Streptosporangiales</taxon>
        <taxon>Streptosporangiaceae</taxon>
        <taxon>Nonomuraea</taxon>
    </lineage>
</organism>
<feature type="signal peptide" evidence="2">
    <location>
        <begin position="1"/>
        <end position="26"/>
    </location>
</feature>
<feature type="chain" id="PRO_5030725646" evidence="2">
    <location>
        <begin position="27"/>
        <end position="202"/>
    </location>
</feature>
<evidence type="ECO:0000259" key="3">
    <source>
        <dbReference type="Pfam" id="PF03713"/>
    </source>
</evidence>
<comment type="caution">
    <text evidence="4">The sequence shown here is derived from an EMBL/GenBank/DDBJ whole genome shotgun (WGS) entry which is preliminary data.</text>
</comment>
<proteinExistence type="predicted"/>
<dbReference type="AlphaFoldDB" id="A0A7X0P1L1"/>
<name>A0A7X0P1L1_9ACTN</name>
<dbReference type="InterPro" id="IPR012347">
    <property type="entry name" value="Ferritin-like"/>
</dbReference>
<evidence type="ECO:0000313" key="4">
    <source>
        <dbReference type="EMBL" id="MBB6553601.1"/>
    </source>
</evidence>
<dbReference type="PANTHER" id="PTHR36933">
    <property type="entry name" value="SLL0788 PROTEIN"/>
    <property type="match status" value="1"/>
</dbReference>
<protein>
    <submittedName>
        <fullName evidence="4">Uncharacterized protein (DUF305 family)</fullName>
    </submittedName>
</protein>
<keyword evidence="5" id="KW-1185">Reference proteome</keyword>
<accession>A0A7X0P1L1</accession>
<gene>
    <name evidence="4" type="ORF">HD593_008396</name>
</gene>
<dbReference type="Proteomes" id="UP000565579">
    <property type="component" value="Unassembled WGS sequence"/>
</dbReference>
<keyword evidence="2" id="KW-0732">Signal</keyword>
<evidence type="ECO:0000256" key="2">
    <source>
        <dbReference type="SAM" id="SignalP"/>
    </source>
</evidence>